<evidence type="ECO:0000313" key="2">
    <source>
        <dbReference type="EMBL" id="CAD2154548.1"/>
    </source>
</evidence>
<keyword evidence="1" id="KW-0472">Membrane</keyword>
<reference evidence="2 3" key="1">
    <citation type="submission" date="2020-08" db="EMBL/GenBank/DDBJ databases">
        <authorList>
            <person name="Koutsovoulos G."/>
            <person name="Danchin GJ E."/>
        </authorList>
    </citation>
    <scope>NUCLEOTIDE SEQUENCE [LARGE SCALE GENOMIC DNA]</scope>
</reference>
<gene>
    <name evidence="2" type="ORF">MENT_LOCUS11533</name>
</gene>
<dbReference type="Proteomes" id="UP000580250">
    <property type="component" value="Unassembled WGS sequence"/>
</dbReference>
<accession>A0A6V7UDD1</accession>
<name>A0A6V7UDD1_MELEN</name>
<dbReference type="AlphaFoldDB" id="A0A6V7UDD1"/>
<keyword evidence="1" id="KW-0812">Transmembrane</keyword>
<feature type="transmembrane region" description="Helical" evidence="1">
    <location>
        <begin position="20"/>
        <end position="39"/>
    </location>
</feature>
<protein>
    <submittedName>
        <fullName evidence="2">Uncharacterized protein</fullName>
    </submittedName>
</protein>
<proteinExistence type="predicted"/>
<evidence type="ECO:0000313" key="3">
    <source>
        <dbReference type="Proteomes" id="UP000580250"/>
    </source>
</evidence>
<evidence type="ECO:0000256" key="1">
    <source>
        <dbReference type="SAM" id="Phobius"/>
    </source>
</evidence>
<comment type="caution">
    <text evidence="2">The sequence shown here is derived from an EMBL/GenBank/DDBJ whole genome shotgun (WGS) entry which is preliminary data.</text>
</comment>
<dbReference type="EMBL" id="CAJEWN010000056">
    <property type="protein sequence ID" value="CAD2154548.1"/>
    <property type="molecule type" value="Genomic_DNA"/>
</dbReference>
<keyword evidence="1" id="KW-1133">Transmembrane helix</keyword>
<sequence length="95" mass="10705">MLMPKLSFSAVDIDSFITVPTLLMYVVAAGSNMPILYIFSKDYREAFKKSLKHLIYGKQLTTQTMPIKMPNCVQNAGIQLNRINIARININPVVT</sequence>
<organism evidence="2 3">
    <name type="scientific">Meloidogyne enterolobii</name>
    <name type="common">Root-knot nematode worm</name>
    <name type="synonym">Meloidogyne mayaguensis</name>
    <dbReference type="NCBI Taxonomy" id="390850"/>
    <lineage>
        <taxon>Eukaryota</taxon>
        <taxon>Metazoa</taxon>
        <taxon>Ecdysozoa</taxon>
        <taxon>Nematoda</taxon>
        <taxon>Chromadorea</taxon>
        <taxon>Rhabditida</taxon>
        <taxon>Tylenchina</taxon>
        <taxon>Tylenchomorpha</taxon>
        <taxon>Tylenchoidea</taxon>
        <taxon>Meloidogynidae</taxon>
        <taxon>Meloidogyninae</taxon>
        <taxon>Meloidogyne</taxon>
    </lineage>
</organism>
<dbReference type="OrthoDB" id="5820127at2759"/>